<gene>
    <name evidence="4" type="primary">truA</name>
    <name evidence="9" type="ORF">EG19_04005</name>
</gene>
<proteinExistence type="inferred from homology"/>
<dbReference type="NCBIfam" id="TIGR00071">
    <property type="entry name" value="hisT_truA"/>
    <property type="match status" value="1"/>
</dbReference>
<dbReference type="InterPro" id="IPR020097">
    <property type="entry name" value="PsdUridine_synth_TruA_a/b_dom"/>
</dbReference>
<comment type="catalytic activity">
    <reaction evidence="4 7">
        <text>uridine(38/39/40) in tRNA = pseudouridine(38/39/40) in tRNA</text>
        <dbReference type="Rhea" id="RHEA:22376"/>
        <dbReference type="Rhea" id="RHEA-COMP:10085"/>
        <dbReference type="Rhea" id="RHEA-COMP:10087"/>
        <dbReference type="ChEBI" id="CHEBI:65314"/>
        <dbReference type="ChEBI" id="CHEBI:65315"/>
        <dbReference type="EC" id="5.4.99.12"/>
    </reaction>
</comment>
<dbReference type="PANTHER" id="PTHR11142">
    <property type="entry name" value="PSEUDOURIDYLATE SYNTHASE"/>
    <property type="match status" value="1"/>
</dbReference>
<dbReference type="AlphaFoldDB" id="A0A062XVV0"/>
<comment type="caution">
    <text evidence="9">The sequence shown here is derived from an EMBL/GenBank/DDBJ whole genome shotgun (WGS) entry which is preliminary data.</text>
</comment>
<evidence type="ECO:0000313" key="9">
    <source>
        <dbReference type="EMBL" id="KDA54973.1"/>
    </source>
</evidence>
<dbReference type="InterPro" id="IPR020095">
    <property type="entry name" value="PsdUridine_synth_TruA_C"/>
</dbReference>
<feature type="domain" description="Pseudouridine synthase I TruA alpha/beta" evidence="8">
    <location>
        <begin position="144"/>
        <end position="243"/>
    </location>
</feature>
<dbReference type="PIRSF" id="PIRSF001430">
    <property type="entry name" value="tRNA_psdUrid_synth"/>
    <property type="match status" value="1"/>
</dbReference>
<evidence type="ECO:0000256" key="5">
    <source>
        <dbReference type="PIRSR" id="PIRSR001430-1"/>
    </source>
</evidence>
<evidence type="ECO:0000259" key="8">
    <source>
        <dbReference type="Pfam" id="PF01416"/>
    </source>
</evidence>
<dbReference type="InterPro" id="IPR020103">
    <property type="entry name" value="PsdUridine_synth_cat_dom_sf"/>
</dbReference>
<dbReference type="Pfam" id="PF01416">
    <property type="entry name" value="PseudoU_synth_1"/>
    <property type="match status" value="2"/>
</dbReference>
<protein>
    <recommendedName>
        <fullName evidence="4">tRNA pseudouridine synthase A</fullName>
        <ecNumber evidence="4">5.4.99.12</ecNumber>
    </recommendedName>
    <alternativeName>
        <fullName evidence="4">tRNA pseudouridine(38-40) synthase</fullName>
    </alternativeName>
    <alternativeName>
        <fullName evidence="4">tRNA pseudouridylate synthase I</fullName>
    </alternativeName>
    <alternativeName>
        <fullName evidence="4">tRNA-uridine isomerase I</fullName>
    </alternativeName>
</protein>
<feature type="domain" description="Pseudouridine synthase I TruA alpha/beta" evidence="8">
    <location>
        <begin position="8"/>
        <end position="94"/>
    </location>
</feature>
<organism evidence="9 10">
    <name type="scientific">Thermoanaerobaculum aquaticum</name>
    <dbReference type="NCBI Taxonomy" id="1312852"/>
    <lineage>
        <taxon>Bacteria</taxon>
        <taxon>Pseudomonadati</taxon>
        <taxon>Acidobacteriota</taxon>
        <taxon>Thermoanaerobaculia</taxon>
        <taxon>Thermoanaerobaculales</taxon>
        <taxon>Thermoanaerobaculaceae</taxon>
        <taxon>Thermoanaerobaculum</taxon>
    </lineage>
</organism>
<comment type="function">
    <text evidence="4">Formation of pseudouridine at positions 38, 39 and 40 in the anticodon stem and loop of transfer RNAs.</text>
</comment>
<dbReference type="HAMAP" id="MF_00171">
    <property type="entry name" value="TruA"/>
    <property type="match status" value="1"/>
</dbReference>
<name>A0A062XVV0_9BACT</name>
<accession>A0A062XVV0</accession>
<evidence type="ECO:0000256" key="2">
    <source>
        <dbReference type="ARBA" id="ARBA00022694"/>
    </source>
</evidence>
<feature type="binding site" evidence="4 6">
    <location>
        <position position="111"/>
    </location>
    <ligand>
        <name>substrate</name>
    </ligand>
</feature>
<reference evidence="9 10" key="1">
    <citation type="submission" date="2014-04" db="EMBL/GenBank/DDBJ databases">
        <title>The Genome Sequence of Thermoanaerobaculum aquaticum MP-01, The First Cultivated Group 23 Acidobacterium.</title>
        <authorList>
            <person name="Stamps B.W."/>
            <person name="Losey N.A."/>
            <person name="Lawson P.A."/>
            <person name="Stevenson B.S."/>
        </authorList>
    </citation>
    <scope>NUCLEOTIDE SEQUENCE [LARGE SCALE GENOMIC DNA]</scope>
    <source>
        <strain evidence="9 10">MP-01</strain>
    </source>
</reference>
<keyword evidence="10" id="KW-1185">Reference proteome</keyword>
<comment type="similarity">
    <text evidence="1 4 7">Belongs to the tRNA pseudouridine synthase TruA family.</text>
</comment>
<evidence type="ECO:0000313" key="10">
    <source>
        <dbReference type="Proteomes" id="UP000027284"/>
    </source>
</evidence>
<dbReference type="STRING" id="1312852.EG19_04005"/>
<dbReference type="GO" id="GO:0160147">
    <property type="term" value="F:tRNA pseudouridine(38-40) synthase activity"/>
    <property type="evidence" value="ECO:0007669"/>
    <property type="project" value="UniProtKB-EC"/>
</dbReference>
<dbReference type="OrthoDB" id="9811823at2"/>
<evidence type="ECO:0000256" key="1">
    <source>
        <dbReference type="ARBA" id="ARBA00009375"/>
    </source>
</evidence>
<evidence type="ECO:0000256" key="4">
    <source>
        <dbReference type="HAMAP-Rule" id="MF_00171"/>
    </source>
</evidence>
<keyword evidence="2 4" id="KW-0819">tRNA processing</keyword>
<dbReference type="PANTHER" id="PTHR11142:SF0">
    <property type="entry name" value="TRNA PSEUDOURIDINE SYNTHASE-LIKE 1"/>
    <property type="match status" value="1"/>
</dbReference>
<dbReference type="GO" id="GO:0003723">
    <property type="term" value="F:RNA binding"/>
    <property type="evidence" value="ECO:0007669"/>
    <property type="project" value="InterPro"/>
</dbReference>
<dbReference type="Gene3D" id="3.30.70.580">
    <property type="entry name" value="Pseudouridine synthase I, catalytic domain, N-terminal subdomain"/>
    <property type="match status" value="1"/>
</dbReference>
<keyword evidence="3 4" id="KW-0413">Isomerase</keyword>
<dbReference type="SUPFAM" id="SSF55120">
    <property type="entry name" value="Pseudouridine synthase"/>
    <property type="match status" value="1"/>
</dbReference>
<dbReference type="InterPro" id="IPR001406">
    <property type="entry name" value="PsdUridine_synth_TruA"/>
</dbReference>
<dbReference type="EC" id="5.4.99.12" evidence="4"/>
<dbReference type="GO" id="GO:0031119">
    <property type="term" value="P:tRNA pseudouridine synthesis"/>
    <property type="evidence" value="ECO:0007669"/>
    <property type="project" value="UniProtKB-UniRule"/>
</dbReference>
<feature type="active site" description="Nucleophile" evidence="4 5">
    <location>
        <position position="53"/>
    </location>
</feature>
<evidence type="ECO:0000256" key="3">
    <source>
        <dbReference type="ARBA" id="ARBA00023235"/>
    </source>
</evidence>
<comment type="subunit">
    <text evidence="4">Homodimer.</text>
</comment>
<dbReference type="Gene3D" id="3.30.70.660">
    <property type="entry name" value="Pseudouridine synthase I, catalytic domain, C-terminal subdomain"/>
    <property type="match status" value="1"/>
</dbReference>
<dbReference type="RefSeq" id="WP_038046512.1">
    <property type="nucleotide sequence ID" value="NZ_JMFG01000002.1"/>
</dbReference>
<dbReference type="Proteomes" id="UP000027284">
    <property type="component" value="Unassembled WGS sequence"/>
</dbReference>
<evidence type="ECO:0000256" key="7">
    <source>
        <dbReference type="RuleBase" id="RU003792"/>
    </source>
</evidence>
<dbReference type="FunFam" id="3.30.70.580:FF:000001">
    <property type="entry name" value="tRNA pseudouridine synthase A"/>
    <property type="match status" value="1"/>
</dbReference>
<dbReference type="InterPro" id="IPR020094">
    <property type="entry name" value="TruA/RsuA/RluB/E/F_N"/>
</dbReference>
<dbReference type="CDD" id="cd02570">
    <property type="entry name" value="PseudoU_synth_EcTruA"/>
    <property type="match status" value="1"/>
</dbReference>
<dbReference type="EMBL" id="JMFG01000002">
    <property type="protein sequence ID" value="KDA54973.1"/>
    <property type="molecule type" value="Genomic_DNA"/>
</dbReference>
<sequence length="261" mass="28757">MPTYRLLVEYDGTKFAGWQLLPQGRTVQGVLLDALREITGEEELALYGAGRTDAGVHALGQVASFRTRKTLSVAKVLRQLEAMLPADVAVRDLRLAAPSFHARHDATGRAYRYQLALRRSAFGKRTTWWVGRPLDVEAMARAGQSFVGRHDFAAFTRRSKEQKSTLVEVEEVLVVPKGPVVLIRVIASHFLWNQMRRMVAVLVSVGRGELPPEAIPELLAGQKPLPPLAAPAAGLFLEAVRYPGEPFVLPPLEPVGVPAWE</sequence>
<evidence type="ECO:0000256" key="6">
    <source>
        <dbReference type="PIRSR" id="PIRSR001430-2"/>
    </source>
</evidence>
<comment type="caution">
    <text evidence="4">Lacks conserved residue(s) required for the propagation of feature annotation.</text>
</comment>